<evidence type="ECO:0000256" key="3">
    <source>
        <dbReference type="ARBA" id="ARBA00023136"/>
    </source>
</evidence>
<dbReference type="AlphaFoldDB" id="A0A7S3BUK5"/>
<dbReference type="InterPro" id="IPR023222">
    <property type="entry name" value="PsbQ-like_dom_sf"/>
</dbReference>
<comment type="subcellular location">
    <subcellularLocation>
        <location evidence="1">Membrane</location>
    </subcellularLocation>
</comment>
<dbReference type="EMBL" id="HBHX01064851">
    <property type="protein sequence ID" value="CAE0145544.1"/>
    <property type="molecule type" value="Transcribed_RNA"/>
</dbReference>
<evidence type="ECO:0000256" key="4">
    <source>
        <dbReference type="SAM" id="MobiDB-lite"/>
    </source>
</evidence>
<dbReference type="GO" id="GO:0015979">
    <property type="term" value="P:photosynthesis"/>
    <property type="evidence" value="ECO:0007669"/>
    <property type="project" value="InterPro"/>
</dbReference>
<sequence length="215" mass="22654">MLAALSSSAAAFSGPVSHVAPTSRPAVTTNGPVMGMEEPSSRRQLFARAGAAVFSAGMVQGASAKAGQFGKVEIFGAGISSPFQPGGPKSGEEATYGYAKSSGPILAKGYEADVEREKISFVTSAKIIRSQAKNIESKTWWLTRDNLRGQAYTMKANMKALTAASADKAASQKAYAKFWSEINALDLACQKKELALAQKEYADVLAALDAYEKTV</sequence>
<protein>
    <submittedName>
        <fullName evidence="5">Uncharacterized protein</fullName>
    </submittedName>
</protein>
<dbReference type="GO" id="GO:0019898">
    <property type="term" value="C:extrinsic component of membrane"/>
    <property type="evidence" value="ECO:0007669"/>
    <property type="project" value="InterPro"/>
</dbReference>
<keyword evidence="2" id="KW-0793">Thylakoid</keyword>
<keyword evidence="3" id="KW-0472">Membrane</keyword>
<reference evidence="5" key="1">
    <citation type="submission" date="2021-01" db="EMBL/GenBank/DDBJ databases">
        <authorList>
            <person name="Corre E."/>
            <person name="Pelletier E."/>
            <person name="Niang G."/>
            <person name="Scheremetjew M."/>
            <person name="Finn R."/>
            <person name="Kale V."/>
            <person name="Holt S."/>
            <person name="Cochrane G."/>
            <person name="Meng A."/>
            <person name="Brown T."/>
            <person name="Cohen L."/>
        </authorList>
    </citation>
    <scope>NUCLEOTIDE SEQUENCE</scope>
    <source>
        <strain evidence="5">CCMP281</strain>
    </source>
</reference>
<dbReference type="InterPro" id="IPR008797">
    <property type="entry name" value="PSII_PsbQ"/>
</dbReference>
<evidence type="ECO:0000256" key="2">
    <source>
        <dbReference type="ARBA" id="ARBA00023078"/>
    </source>
</evidence>
<dbReference type="Pfam" id="PF05757">
    <property type="entry name" value="PsbQ"/>
    <property type="match status" value="1"/>
</dbReference>
<gene>
    <name evidence="5" type="ORF">HERI1096_LOCUS35893</name>
</gene>
<dbReference type="SUPFAM" id="SSF101112">
    <property type="entry name" value="Oxygen-evolving enhancer protein 3"/>
    <property type="match status" value="1"/>
</dbReference>
<feature type="region of interest" description="Disordered" evidence="4">
    <location>
        <begin position="14"/>
        <end position="33"/>
    </location>
</feature>
<dbReference type="GO" id="GO:0009523">
    <property type="term" value="C:photosystem II"/>
    <property type="evidence" value="ECO:0007669"/>
    <property type="project" value="InterPro"/>
</dbReference>
<dbReference type="GO" id="GO:0005509">
    <property type="term" value="F:calcium ion binding"/>
    <property type="evidence" value="ECO:0007669"/>
    <property type="project" value="InterPro"/>
</dbReference>
<organism evidence="5">
    <name type="scientific">Haptolina ericina</name>
    <dbReference type="NCBI Taxonomy" id="156174"/>
    <lineage>
        <taxon>Eukaryota</taxon>
        <taxon>Haptista</taxon>
        <taxon>Haptophyta</taxon>
        <taxon>Prymnesiophyceae</taxon>
        <taxon>Prymnesiales</taxon>
        <taxon>Prymnesiaceae</taxon>
        <taxon>Haptolina</taxon>
    </lineage>
</organism>
<dbReference type="Gene3D" id="1.20.120.290">
    <property type="entry name" value="Oxygen-evolving enhancer protein 3 (PsbQ), four-helix up-down bundle"/>
    <property type="match status" value="1"/>
</dbReference>
<name>A0A7S3BUK5_9EUKA</name>
<proteinExistence type="predicted"/>
<evidence type="ECO:0000313" key="5">
    <source>
        <dbReference type="EMBL" id="CAE0145544.1"/>
    </source>
</evidence>
<evidence type="ECO:0000256" key="1">
    <source>
        <dbReference type="ARBA" id="ARBA00004370"/>
    </source>
</evidence>
<accession>A0A7S3BUK5</accession>